<proteinExistence type="inferred from homology"/>
<dbReference type="PANTHER" id="PTHR13528">
    <property type="entry name" value="39S RIBOSOMAL PROTEIN L28, MITOCHONDRIAL"/>
    <property type="match status" value="1"/>
</dbReference>
<dbReference type="EMBL" id="BEGY01000086">
    <property type="protein sequence ID" value="GAX82817.1"/>
    <property type="molecule type" value="Genomic_DNA"/>
</dbReference>
<keyword evidence="3" id="KW-0687">Ribonucleoprotein</keyword>
<gene>
    <name evidence="4" type="ORF">CEUSTIGMA_g10243.t1</name>
</gene>
<dbReference type="GO" id="GO:0003735">
    <property type="term" value="F:structural constituent of ribosome"/>
    <property type="evidence" value="ECO:0007669"/>
    <property type="project" value="InterPro"/>
</dbReference>
<comment type="similarity">
    <text evidence="1">Belongs to the bacterial ribosomal protein bL28 family.</text>
</comment>
<reference evidence="4 5" key="1">
    <citation type="submission" date="2017-08" db="EMBL/GenBank/DDBJ databases">
        <title>Acidophilic green algal genome provides insights into adaptation to an acidic environment.</title>
        <authorList>
            <person name="Hirooka S."/>
            <person name="Hirose Y."/>
            <person name="Kanesaki Y."/>
            <person name="Higuchi S."/>
            <person name="Fujiwara T."/>
            <person name="Onuma R."/>
            <person name="Era A."/>
            <person name="Ohbayashi R."/>
            <person name="Uzuka A."/>
            <person name="Nozaki H."/>
            <person name="Yoshikawa H."/>
            <person name="Miyagishima S.Y."/>
        </authorList>
    </citation>
    <scope>NUCLEOTIDE SEQUENCE [LARGE SCALE GENOMIC DNA]</scope>
    <source>
        <strain evidence="4 5">NIES-2499</strain>
    </source>
</reference>
<dbReference type="Gene3D" id="2.30.170.40">
    <property type="entry name" value="Ribosomal protein L28/L24"/>
    <property type="match status" value="1"/>
</dbReference>
<dbReference type="SUPFAM" id="SSF143800">
    <property type="entry name" value="L28p-like"/>
    <property type="match status" value="1"/>
</dbReference>
<dbReference type="STRING" id="1157962.A0A250XIA0"/>
<accession>A0A250XIA0</accession>
<evidence type="ECO:0000313" key="5">
    <source>
        <dbReference type="Proteomes" id="UP000232323"/>
    </source>
</evidence>
<organism evidence="4 5">
    <name type="scientific">Chlamydomonas eustigma</name>
    <dbReference type="NCBI Taxonomy" id="1157962"/>
    <lineage>
        <taxon>Eukaryota</taxon>
        <taxon>Viridiplantae</taxon>
        <taxon>Chlorophyta</taxon>
        <taxon>core chlorophytes</taxon>
        <taxon>Chlorophyceae</taxon>
        <taxon>CS clade</taxon>
        <taxon>Chlamydomonadales</taxon>
        <taxon>Chlamydomonadaceae</taxon>
        <taxon>Chlamydomonas</taxon>
    </lineage>
</organism>
<evidence type="ECO:0000256" key="2">
    <source>
        <dbReference type="ARBA" id="ARBA00022980"/>
    </source>
</evidence>
<evidence type="ECO:0000313" key="4">
    <source>
        <dbReference type="EMBL" id="GAX82817.1"/>
    </source>
</evidence>
<keyword evidence="5" id="KW-1185">Reference proteome</keyword>
<dbReference type="InterPro" id="IPR037147">
    <property type="entry name" value="Ribosomal_bL28_sf"/>
</dbReference>
<sequence>MSHQGTRILDRLIPSSVSKLKNIVENQRSWFWGDSELKLRIRKYKKSGEERVSVVLPQLHNVQLFSHTFQRFFRLKMTPHMIKTVEAKGGLDEYLLETPNRALNSDVASDLKWKIMKKKKTWGTDK</sequence>
<dbReference type="InterPro" id="IPR026569">
    <property type="entry name" value="Ribosomal_bL28"/>
</dbReference>
<keyword evidence="2" id="KW-0689">Ribosomal protein</keyword>
<evidence type="ECO:0008006" key="6">
    <source>
        <dbReference type="Google" id="ProtNLM"/>
    </source>
</evidence>
<evidence type="ECO:0000256" key="3">
    <source>
        <dbReference type="ARBA" id="ARBA00023274"/>
    </source>
</evidence>
<dbReference type="GO" id="GO:0005840">
    <property type="term" value="C:ribosome"/>
    <property type="evidence" value="ECO:0007669"/>
    <property type="project" value="UniProtKB-KW"/>
</dbReference>
<evidence type="ECO:0000256" key="1">
    <source>
        <dbReference type="ARBA" id="ARBA00008760"/>
    </source>
</evidence>
<dbReference type="InterPro" id="IPR034704">
    <property type="entry name" value="Ribosomal_bL28/bL31-like_sf"/>
</dbReference>
<dbReference type="PANTHER" id="PTHR13528:SF2">
    <property type="entry name" value="LARGE RIBOSOMAL SUBUNIT PROTEIN BL28M"/>
    <property type="match status" value="1"/>
</dbReference>
<comment type="caution">
    <text evidence="4">The sequence shown here is derived from an EMBL/GenBank/DDBJ whole genome shotgun (WGS) entry which is preliminary data.</text>
</comment>
<dbReference type="AlphaFoldDB" id="A0A250XIA0"/>
<dbReference type="OrthoDB" id="361870at2759"/>
<dbReference type="GO" id="GO:1990904">
    <property type="term" value="C:ribonucleoprotein complex"/>
    <property type="evidence" value="ECO:0007669"/>
    <property type="project" value="UniProtKB-KW"/>
</dbReference>
<name>A0A250XIA0_9CHLO</name>
<dbReference type="Proteomes" id="UP000232323">
    <property type="component" value="Unassembled WGS sequence"/>
</dbReference>
<protein>
    <recommendedName>
        <fullName evidence="6">Ribosomal protein L28</fullName>
    </recommendedName>
</protein>